<reference evidence="2 3" key="2">
    <citation type="submission" date="2018-11" db="EMBL/GenBank/DDBJ databases">
        <authorList>
            <consortium name="Pathogen Informatics"/>
        </authorList>
    </citation>
    <scope>NUCLEOTIDE SEQUENCE [LARGE SCALE GENOMIC DNA]</scope>
</reference>
<sequence>MTPVFAIHLQANVDKGPWASITAPGEEPDVSRTGSALHEHLKNELEGGEQGRVSQQTTYSRSQHQADATNS</sequence>
<dbReference type="Proteomes" id="UP000050794">
    <property type="component" value="Unassembled WGS sequence"/>
</dbReference>
<gene>
    <name evidence="2" type="ORF">TCNE_LOCUS14993</name>
</gene>
<organism evidence="3 4">
    <name type="scientific">Toxocara canis</name>
    <name type="common">Canine roundworm</name>
    <dbReference type="NCBI Taxonomy" id="6265"/>
    <lineage>
        <taxon>Eukaryota</taxon>
        <taxon>Metazoa</taxon>
        <taxon>Ecdysozoa</taxon>
        <taxon>Nematoda</taxon>
        <taxon>Chromadorea</taxon>
        <taxon>Rhabditida</taxon>
        <taxon>Spirurina</taxon>
        <taxon>Ascaridomorpha</taxon>
        <taxon>Ascaridoidea</taxon>
        <taxon>Toxocaridae</taxon>
        <taxon>Toxocara</taxon>
    </lineage>
</organism>
<dbReference type="WBParaSite" id="TCNE_0001499301-mRNA-1">
    <property type="protein sequence ID" value="TCNE_0001499301-mRNA-1"/>
    <property type="gene ID" value="TCNE_0001499301"/>
</dbReference>
<dbReference type="AlphaFoldDB" id="A0A183V2M3"/>
<feature type="compositionally biased region" description="Polar residues" evidence="1">
    <location>
        <begin position="52"/>
        <end position="71"/>
    </location>
</feature>
<evidence type="ECO:0000256" key="1">
    <source>
        <dbReference type="SAM" id="MobiDB-lite"/>
    </source>
</evidence>
<dbReference type="EMBL" id="UYWY01022571">
    <property type="protein sequence ID" value="VDM46314.1"/>
    <property type="molecule type" value="Genomic_DNA"/>
</dbReference>
<feature type="region of interest" description="Disordered" evidence="1">
    <location>
        <begin position="17"/>
        <end position="71"/>
    </location>
</feature>
<reference evidence="4" key="1">
    <citation type="submission" date="2016-06" db="UniProtKB">
        <authorList>
            <consortium name="WormBaseParasite"/>
        </authorList>
    </citation>
    <scope>IDENTIFICATION</scope>
</reference>
<protein>
    <submittedName>
        <fullName evidence="2 4">Uncharacterized protein</fullName>
    </submittedName>
</protein>
<accession>A0A183V2M3</accession>
<keyword evidence="3" id="KW-1185">Reference proteome</keyword>
<evidence type="ECO:0000313" key="2">
    <source>
        <dbReference type="EMBL" id="VDM46314.1"/>
    </source>
</evidence>
<name>A0A183V2M3_TOXCA</name>
<evidence type="ECO:0000313" key="4">
    <source>
        <dbReference type="WBParaSite" id="TCNE_0001499301-mRNA-1"/>
    </source>
</evidence>
<evidence type="ECO:0000313" key="3">
    <source>
        <dbReference type="Proteomes" id="UP000050794"/>
    </source>
</evidence>
<proteinExistence type="predicted"/>